<keyword evidence="1" id="KW-0732">Signal</keyword>
<evidence type="ECO:0008006" key="4">
    <source>
        <dbReference type="Google" id="ProtNLM"/>
    </source>
</evidence>
<accession>A0A8R7QC96</accession>
<dbReference type="Proteomes" id="UP000015106">
    <property type="component" value="Chromosome 5"/>
</dbReference>
<dbReference type="Gramene" id="TuG1812G0500000926.01.T02">
    <property type="protein sequence ID" value="TuG1812G0500000926.01.T02.cds253083"/>
    <property type="gene ID" value="TuG1812G0500000926.01"/>
</dbReference>
<reference evidence="3" key="1">
    <citation type="journal article" date="2013" name="Nature">
        <title>Draft genome of the wheat A-genome progenitor Triticum urartu.</title>
        <authorList>
            <person name="Ling H.Q."/>
            <person name="Zhao S."/>
            <person name="Liu D."/>
            <person name="Wang J."/>
            <person name="Sun H."/>
            <person name="Zhang C."/>
            <person name="Fan H."/>
            <person name="Li D."/>
            <person name="Dong L."/>
            <person name="Tao Y."/>
            <person name="Gao C."/>
            <person name="Wu H."/>
            <person name="Li Y."/>
            <person name="Cui Y."/>
            <person name="Guo X."/>
            <person name="Zheng S."/>
            <person name="Wang B."/>
            <person name="Yu K."/>
            <person name="Liang Q."/>
            <person name="Yang W."/>
            <person name="Lou X."/>
            <person name="Chen J."/>
            <person name="Feng M."/>
            <person name="Jian J."/>
            <person name="Zhang X."/>
            <person name="Luo G."/>
            <person name="Jiang Y."/>
            <person name="Liu J."/>
            <person name="Wang Z."/>
            <person name="Sha Y."/>
            <person name="Zhang B."/>
            <person name="Wu H."/>
            <person name="Tang D."/>
            <person name="Shen Q."/>
            <person name="Xue P."/>
            <person name="Zou S."/>
            <person name="Wang X."/>
            <person name="Liu X."/>
            <person name="Wang F."/>
            <person name="Yang Y."/>
            <person name="An X."/>
            <person name="Dong Z."/>
            <person name="Zhang K."/>
            <person name="Zhang X."/>
            <person name="Luo M.C."/>
            <person name="Dvorak J."/>
            <person name="Tong Y."/>
            <person name="Wang J."/>
            <person name="Yang H."/>
            <person name="Li Z."/>
            <person name="Wang D."/>
            <person name="Zhang A."/>
            <person name="Wang J."/>
        </authorList>
    </citation>
    <scope>NUCLEOTIDE SEQUENCE</scope>
    <source>
        <strain evidence="3">cv. G1812</strain>
    </source>
</reference>
<reference evidence="2" key="3">
    <citation type="submission" date="2022-06" db="UniProtKB">
        <authorList>
            <consortium name="EnsemblPlants"/>
        </authorList>
    </citation>
    <scope>IDENTIFICATION</scope>
</reference>
<evidence type="ECO:0000256" key="1">
    <source>
        <dbReference type="SAM" id="SignalP"/>
    </source>
</evidence>
<evidence type="ECO:0000313" key="2">
    <source>
        <dbReference type="EnsemblPlants" id="TuG1812G0500000926.01.T02.cds253083"/>
    </source>
</evidence>
<proteinExistence type="predicted"/>
<feature type="signal peptide" evidence="1">
    <location>
        <begin position="1"/>
        <end position="22"/>
    </location>
</feature>
<keyword evidence="3" id="KW-1185">Reference proteome</keyword>
<dbReference type="AlphaFoldDB" id="A0A8R7QC96"/>
<organism evidence="2 3">
    <name type="scientific">Triticum urartu</name>
    <name type="common">Red wild einkorn</name>
    <name type="synonym">Crithodium urartu</name>
    <dbReference type="NCBI Taxonomy" id="4572"/>
    <lineage>
        <taxon>Eukaryota</taxon>
        <taxon>Viridiplantae</taxon>
        <taxon>Streptophyta</taxon>
        <taxon>Embryophyta</taxon>
        <taxon>Tracheophyta</taxon>
        <taxon>Spermatophyta</taxon>
        <taxon>Magnoliopsida</taxon>
        <taxon>Liliopsida</taxon>
        <taxon>Poales</taxon>
        <taxon>Poaceae</taxon>
        <taxon>BOP clade</taxon>
        <taxon>Pooideae</taxon>
        <taxon>Triticodae</taxon>
        <taxon>Triticeae</taxon>
        <taxon>Triticinae</taxon>
        <taxon>Triticum</taxon>
    </lineage>
</organism>
<reference evidence="2" key="2">
    <citation type="submission" date="2018-03" db="EMBL/GenBank/DDBJ databases">
        <title>The Triticum urartu genome reveals the dynamic nature of wheat genome evolution.</title>
        <authorList>
            <person name="Ling H."/>
            <person name="Ma B."/>
            <person name="Shi X."/>
            <person name="Liu H."/>
            <person name="Dong L."/>
            <person name="Sun H."/>
            <person name="Cao Y."/>
            <person name="Gao Q."/>
            <person name="Zheng S."/>
            <person name="Li Y."/>
            <person name="Yu Y."/>
            <person name="Du H."/>
            <person name="Qi M."/>
            <person name="Li Y."/>
            <person name="Yu H."/>
            <person name="Cui Y."/>
            <person name="Wang N."/>
            <person name="Chen C."/>
            <person name="Wu H."/>
            <person name="Zhao Y."/>
            <person name="Zhang J."/>
            <person name="Li Y."/>
            <person name="Zhou W."/>
            <person name="Zhang B."/>
            <person name="Hu W."/>
            <person name="Eijk M."/>
            <person name="Tang J."/>
            <person name="Witsenboer H."/>
            <person name="Zhao S."/>
            <person name="Li Z."/>
            <person name="Zhang A."/>
            <person name="Wang D."/>
            <person name="Liang C."/>
        </authorList>
    </citation>
    <scope>NUCLEOTIDE SEQUENCE [LARGE SCALE GENOMIC DNA]</scope>
    <source>
        <strain evidence="2">cv. G1812</strain>
    </source>
</reference>
<dbReference type="EnsemblPlants" id="TuG1812G0500000926.01.T02">
    <property type="protein sequence ID" value="TuG1812G0500000926.01.T02.cds253083"/>
    <property type="gene ID" value="TuG1812G0500000926.01"/>
</dbReference>
<feature type="chain" id="PRO_5035801074" description="Secreted protein" evidence="1">
    <location>
        <begin position="23"/>
        <end position="65"/>
    </location>
</feature>
<name>A0A8R7QC96_TRIUA</name>
<evidence type="ECO:0000313" key="3">
    <source>
        <dbReference type="Proteomes" id="UP000015106"/>
    </source>
</evidence>
<sequence>MIGRHMTVVVMVMARLVGSAQGSRMGFKEGGWAVVRFRLMHTKHIYRLGTRSCRLQSSHLFLAEE</sequence>
<protein>
    <recommendedName>
        <fullName evidence="4">Secreted protein</fullName>
    </recommendedName>
</protein>